<evidence type="ECO:0000256" key="5">
    <source>
        <dbReference type="ARBA" id="ARBA00023242"/>
    </source>
</evidence>
<evidence type="ECO:0000256" key="3">
    <source>
        <dbReference type="ARBA" id="ARBA00022478"/>
    </source>
</evidence>
<comment type="caution">
    <text evidence="7">The sequence shown here is derived from an EMBL/GenBank/DDBJ whole genome shotgun (WGS) entry which is preliminary data.</text>
</comment>
<feature type="compositionally biased region" description="Basic and acidic residues" evidence="6">
    <location>
        <begin position="1"/>
        <end position="18"/>
    </location>
</feature>
<evidence type="ECO:0000256" key="6">
    <source>
        <dbReference type="SAM" id="MobiDB-lite"/>
    </source>
</evidence>
<keyword evidence="3" id="KW-0240">DNA-directed RNA polymerase</keyword>
<evidence type="ECO:0000256" key="1">
    <source>
        <dbReference type="ARBA" id="ARBA00004604"/>
    </source>
</evidence>
<organism evidence="7 8">
    <name type="scientific">Planoprotostelium fungivorum</name>
    <dbReference type="NCBI Taxonomy" id="1890364"/>
    <lineage>
        <taxon>Eukaryota</taxon>
        <taxon>Amoebozoa</taxon>
        <taxon>Evosea</taxon>
        <taxon>Variosea</taxon>
        <taxon>Cavosteliida</taxon>
        <taxon>Cavosteliaceae</taxon>
        <taxon>Planoprotostelium</taxon>
    </lineage>
</organism>
<evidence type="ECO:0000313" key="7">
    <source>
        <dbReference type="EMBL" id="PRP74732.1"/>
    </source>
</evidence>
<comment type="subcellular location">
    <subcellularLocation>
        <location evidence="1">Nucleus</location>
        <location evidence="1">Nucleolus</location>
    </subcellularLocation>
</comment>
<dbReference type="InterPro" id="IPR009668">
    <property type="entry name" value="RNA_pol-assoc_fac_A49-like"/>
</dbReference>
<evidence type="ECO:0000256" key="4">
    <source>
        <dbReference type="ARBA" id="ARBA00023163"/>
    </source>
</evidence>
<sequence length="384" mass="43856">MADRNGKRTKEKKDETPKKKPKLLTKVRIGRRLSLIVMKKDQSTLSCSIVRDIPSSCIVHFPTNPPPPYSLDGSKDPIKLEVFVDQTKGSERTHAVEGNTEHMNYQGVEAYQASKWVFDCFVQHQFIGGRFVVGVYDEDKNKMELVPLSRLISMRSQLKKTINLTVKANQGTFTEQRDSLMANFGTRLSHRILKNIKEQSMVVQNESSKARTATEVTLLQTSDDDLPPISLPESHNPITIFNWDQIIPEQNYEIYGVNDIFSPHVFQIQMLLRLTFDKTNSQDTKRYIAAALYFGYIAQMLENYKSRMIIRIFPEEEKVHQIPEEFMQIFGRTFGIRMGTSTFKYDDLGKFKAINYALVALLLCEGFSTTATPAAEALCVTKES</sequence>
<comment type="similarity">
    <text evidence="2">Belongs to the eukaryotic RPA49/POLR1E RNA polymerase subunit family.</text>
</comment>
<dbReference type="GO" id="GO:0006351">
    <property type="term" value="P:DNA-templated transcription"/>
    <property type="evidence" value="ECO:0007669"/>
    <property type="project" value="InterPro"/>
</dbReference>
<protein>
    <submittedName>
        <fullName evidence="7">Uncharacterized protein</fullName>
    </submittedName>
</protein>
<dbReference type="Pfam" id="PF06870">
    <property type="entry name" value="RNA_pol_I_A49"/>
    <property type="match status" value="1"/>
</dbReference>
<dbReference type="GO" id="GO:0000428">
    <property type="term" value="C:DNA-directed RNA polymerase complex"/>
    <property type="evidence" value="ECO:0007669"/>
    <property type="project" value="UniProtKB-KW"/>
</dbReference>
<dbReference type="InParanoid" id="A0A2P6MSP8"/>
<dbReference type="Proteomes" id="UP000241769">
    <property type="component" value="Unassembled WGS sequence"/>
</dbReference>
<dbReference type="EMBL" id="MDYQ01000443">
    <property type="protein sequence ID" value="PRP74732.1"/>
    <property type="molecule type" value="Genomic_DNA"/>
</dbReference>
<proteinExistence type="inferred from homology"/>
<dbReference type="PANTHER" id="PTHR14440">
    <property type="entry name" value="DNA-DIRECTED RNA POLYMERASE I SUBUNIT RPA49"/>
    <property type="match status" value="1"/>
</dbReference>
<accession>A0A2P6MSP8</accession>
<dbReference type="GO" id="GO:0005730">
    <property type="term" value="C:nucleolus"/>
    <property type="evidence" value="ECO:0007669"/>
    <property type="project" value="UniProtKB-SubCell"/>
</dbReference>
<evidence type="ECO:0000313" key="8">
    <source>
        <dbReference type="Proteomes" id="UP000241769"/>
    </source>
</evidence>
<dbReference type="AlphaFoldDB" id="A0A2P6MSP8"/>
<keyword evidence="4" id="KW-0804">Transcription</keyword>
<reference evidence="7 8" key="1">
    <citation type="journal article" date="2018" name="Genome Biol. Evol.">
        <title>Multiple Roots of Fruiting Body Formation in Amoebozoa.</title>
        <authorList>
            <person name="Hillmann F."/>
            <person name="Forbes G."/>
            <person name="Novohradska S."/>
            <person name="Ferling I."/>
            <person name="Riege K."/>
            <person name="Groth M."/>
            <person name="Westermann M."/>
            <person name="Marz M."/>
            <person name="Spaller T."/>
            <person name="Winckler T."/>
            <person name="Schaap P."/>
            <person name="Glockner G."/>
        </authorList>
    </citation>
    <scope>NUCLEOTIDE SEQUENCE [LARGE SCALE GENOMIC DNA]</scope>
    <source>
        <strain evidence="7 8">Jena</strain>
    </source>
</reference>
<feature type="region of interest" description="Disordered" evidence="6">
    <location>
        <begin position="1"/>
        <end position="22"/>
    </location>
</feature>
<keyword evidence="8" id="KW-1185">Reference proteome</keyword>
<keyword evidence="5" id="KW-0539">Nucleus</keyword>
<dbReference type="GO" id="GO:0003677">
    <property type="term" value="F:DNA binding"/>
    <property type="evidence" value="ECO:0007669"/>
    <property type="project" value="InterPro"/>
</dbReference>
<evidence type="ECO:0000256" key="2">
    <source>
        <dbReference type="ARBA" id="ARBA00009430"/>
    </source>
</evidence>
<name>A0A2P6MSP8_9EUKA</name>
<gene>
    <name evidence="7" type="ORF">PROFUN_15500</name>
</gene>